<dbReference type="AlphaFoldDB" id="A0AAN6ZH05"/>
<name>A0AAN6ZH05_9PEZI</name>
<evidence type="ECO:0000313" key="3">
    <source>
        <dbReference type="Proteomes" id="UP001304895"/>
    </source>
</evidence>
<gene>
    <name evidence="2" type="ORF">BT67DRAFT_131887</name>
</gene>
<organism evidence="2 3">
    <name type="scientific">Trichocladium antarcticum</name>
    <dbReference type="NCBI Taxonomy" id="1450529"/>
    <lineage>
        <taxon>Eukaryota</taxon>
        <taxon>Fungi</taxon>
        <taxon>Dikarya</taxon>
        <taxon>Ascomycota</taxon>
        <taxon>Pezizomycotina</taxon>
        <taxon>Sordariomycetes</taxon>
        <taxon>Sordariomycetidae</taxon>
        <taxon>Sordariales</taxon>
        <taxon>Chaetomiaceae</taxon>
        <taxon>Trichocladium</taxon>
    </lineage>
</organism>
<protein>
    <submittedName>
        <fullName evidence="2">Uncharacterized protein</fullName>
    </submittedName>
</protein>
<proteinExistence type="predicted"/>
<accession>A0AAN6ZH05</accession>
<sequence>MGGRYDMDAIQQLPGSVPPIPRAPTKQPFQAVRAIEAQTTVSWMTESRIEGIWRSWGLRGRVNNTRRDATTSQWGGLGAAVSCRGNVSSEVEEGRGNKTEFAVGGRETKYQRWGLRQKRESLVSWPAGGTEAGRRQGLLATARISNATGQSRRGISTGIRRGRGPMRSLGRSSLSSGHDSRLCGATSRMATP</sequence>
<keyword evidence="3" id="KW-1185">Reference proteome</keyword>
<feature type="region of interest" description="Disordered" evidence="1">
    <location>
        <begin position="145"/>
        <end position="192"/>
    </location>
</feature>
<feature type="compositionally biased region" description="Low complexity" evidence="1">
    <location>
        <begin position="149"/>
        <end position="177"/>
    </location>
</feature>
<dbReference type="Proteomes" id="UP001304895">
    <property type="component" value="Unassembled WGS sequence"/>
</dbReference>
<reference evidence="2" key="1">
    <citation type="journal article" date="2023" name="Mol. Phylogenet. Evol.">
        <title>Genome-scale phylogeny and comparative genomics of the fungal order Sordariales.</title>
        <authorList>
            <person name="Hensen N."/>
            <person name="Bonometti L."/>
            <person name="Westerberg I."/>
            <person name="Brannstrom I.O."/>
            <person name="Guillou S."/>
            <person name="Cros-Aarteil S."/>
            <person name="Calhoun S."/>
            <person name="Haridas S."/>
            <person name="Kuo A."/>
            <person name="Mondo S."/>
            <person name="Pangilinan J."/>
            <person name="Riley R."/>
            <person name="LaButti K."/>
            <person name="Andreopoulos B."/>
            <person name="Lipzen A."/>
            <person name="Chen C."/>
            <person name="Yan M."/>
            <person name="Daum C."/>
            <person name="Ng V."/>
            <person name="Clum A."/>
            <person name="Steindorff A."/>
            <person name="Ohm R.A."/>
            <person name="Martin F."/>
            <person name="Silar P."/>
            <person name="Natvig D.O."/>
            <person name="Lalanne C."/>
            <person name="Gautier V."/>
            <person name="Ament-Velasquez S.L."/>
            <person name="Kruys A."/>
            <person name="Hutchinson M.I."/>
            <person name="Powell A.J."/>
            <person name="Barry K."/>
            <person name="Miller A.N."/>
            <person name="Grigoriev I.V."/>
            <person name="Debuchy R."/>
            <person name="Gladieux P."/>
            <person name="Hiltunen Thoren M."/>
            <person name="Johannesson H."/>
        </authorList>
    </citation>
    <scope>NUCLEOTIDE SEQUENCE</scope>
    <source>
        <strain evidence="2">CBS 123565</strain>
    </source>
</reference>
<dbReference type="EMBL" id="MU853402">
    <property type="protein sequence ID" value="KAK4138097.1"/>
    <property type="molecule type" value="Genomic_DNA"/>
</dbReference>
<evidence type="ECO:0000313" key="2">
    <source>
        <dbReference type="EMBL" id="KAK4138097.1"/>
    </source>
</evidence>
<evidence type="ECO:0000256" key="1">
    <source>
        <dbReference type="SAM" id="MobiDB-lite"/>
    </source>
</evidence>
<comment type="caution">
    <text evidence="2">The sequence shown here is derived from an EMBL/GenBank/DDBJ whole genome shotgun (WGS) entry which is preliminary data.</text>
</comment>
<reference evidence="2" key="2">
    <citation type="submission" date="2023-05" db="EMBL/GenBank/DDBJ databases">
        <authorList>
            <consortium name="Lawrence Berkeley National Laboratory"/>
            <person name="Steindorff A."/>
            <person name="Hensen N."/>
            <person name="Bonometti L."/>
            <person name="Westerberg I."/>
            <person name="Brannstrom I.O."/>
            <person name="Guillou S."/>
            <person name="Cros-Aarteil S."/>
            <person name="Calhoun S."/>
            <person name="Haridas S."/>
            <person name="Kuo A."/>
            <person name="Mondo S."/>
            <person name="Pangilinan J."/>
            <person name="Riley R."/>
            <person name="Labutti K."/>
            <person name="Andreopoulos B."/>
            <person name="Lipzen A."/>
            <person name="Chen C."/>
            <person name="Yanf M."/>
            <person name="Daum C."/>
            <person name="Ng V."/>
            <person name="Clum A."/>
            <person name="Ohm R."/>
            <person name="Martin F."/>
            <person name="Silar P."/>
            <person name="Natvig D."/>
            <person name="Lalanne C."/>
            <person name="Gautier V."/>
            <person name="Ament-Velasquez S.L."/>
            <person name="Kruys A."/>
            <person name="Hutchinson M.I."/>
            <person name="Powell A.J."/>
            <person name="Barry K."/>
            <person name="Miller A.N."/>
            <person name="Grigoriev I.V."/>
            <person name="Debuchy R."/>
            <person name="Gladieux P."/>
            <person name="Thoren M.H."/>
            <person name="Johannesson H."/>
        </authorList>
    </citation>
    <scope>NUCLEOTIDE SEQUENCE</scope>
    <source>
        <strain evidence="2">CBS 123565</strain>
    </source>
</reference>